<organism evidence="1 2">
    <name type="scientific">Stylosanthes scabra</name>
    <dbReference type="NCBI Taxonomy" id="79078"/>
    <lineage>
        <taxon>Eukaryota</taxon>
        <taxon>Viridiplantae</taxon>
        <taxon>Streptophyta</taxon>
        <taxon>Embryophyta</taxon>
        <taxon>Tracheophyta</taxon>
        <taxon>Spermatophyta</taxon>
        <taxon>Magnoliopsida</taxon>
        <taxon>eudicotyledons</taxon>
        <taxon>Gunneridae</taxon>
        <taxon>Pentapetalae</taxon>
        <taxon>rosids</taxon>
        <taxon>fabids</taxon>
        <taxon>Fabales</taxon>
        <taxon>Fabaceae</taxon>
        <taxon>Papilionoideae</taxon>
        <taxon>50 kb inversion clade</taxon>
        <taxon>dalbergioids sensu lato</taxon>
        <taxon>Dalbergieae</taxon>
        <taxon>Pterocarpus clade</taxon>
        <taxon>Stylosanthes</taxon>
    </lineage>
</organism>
<protein>
    <submittedName>
        <fullName evidence="1">Uncharacterized protein</fullName>
    </submittedName>
</protein>
<name>A0ABU6SQW5_9FABA</name>
<comment type="caution">
    <text evidence="1">The sequence shown here is derived from an EMBL/GenBank/DDBJ whole genome shotgun (WGS) entry which is preliminary data.</text>
</comment>
<reference evidence="1 2" key="1">
    <citation type="journal article" date="2023" name="Plants (Basel)">
        <title>Bridging the Gap: Combining Genomics and Transcriptomics Approaches to Understand Stylosanthes scabra, an Orphan Legume from the Brazilian Caatinga.</title>
        <authorList>
            <person name="Ferreira-Neto J.R.C."/>
            <person name="da Silva M.D."/>
            <person name="Binneck E."/>
            <person name="de Melo N.F."/>
            <person name="da Silva R.H."/>
            <person name="de Melo A.L.T.M."/>
            <person name="Pandolfi V."/>
            <person name="Bustamante F.O."/>
            <person name="Brasileiro-Vidal A.C."/>
            <person name="Benko-Iseppon A.M."/>
        </authorList>
    </citation>
    <scope>NUCLEOTIDE SEQUENCE [LARGE SCALE GENOMIC DNA]</scope>
    <source>
        <tissue evidence="1">Leaves</tissue>
    </source>
</reference>
<dbReference type="Proteomes" id="UP001341840">
    <property type="component" value="Unassembled WGS sequence"/>
</dbReference>
<evidence type="ECO:0000313" key="2">
    <source>
        <dbReference type="Proteomes" id="UP001341840"/>
    </source>
</evidence>
<sequence>MATLPKVAQCEGAKNNKKKFSGPAKNKTLKTIFFFVTLASNETLSFISFAIETLGFERNHQPPPPWPFHRPTPAPTTVSQSCAPWPFHSPATTTLIRERATHTNSIVTVLLPMSSSSQERRGSKVPAKSLVLVFNSSRLSCVVTCSLPFRLSSV</sequence>
<proteinExistence type="predicted"/>
<accession>A0ABU6SQW5</accession>
<evidence type="ECO:0000313" key="1">
    <source>
        <dbReference type="EMBL" id="MED6138834.1"/>
    </source>
</evidence>
<gene>
    <name evidence="1" type="ORF">PIB30_078192</name>
</gene>
<dbReference type="EMBL" id="JASCZI010061488">
    <property type="protein sequence ID" value="MED6138834.1"/>
    <property type="molecule type" value="Genomic_DNA"/>
</dbReference>
<keyword evidence="2" id="KW-1185">Reference proteome</keyword>